<dbReference type="InterPro" id="IPR036388">
    <property type="entry name" value="WH-like_DNA-bd_sf"/>
</dbReference>
<protein>
    <recommendedName>
        <fullName evidence="1">HTH luxR-type domain-containing protein</fullName>
    </recommendedName>
</protein>
<evidence type="ECO:0000259" key="1">
    <source>
        <dbReference type="PROSITE" id="PS50043"/>
    </source>
</evidence>
<dbReference type="InterPro" id="IPR000792">
    <property type="entry name" value="Tscrpt_reg_LuxR_C"/>
</dbReference>
<accession>A0ABQ3EJP7</accession>
<dbReference type="CDD" id="cd06170">
    <property type="entry name" value="LuxR_C_like"/>
    <property type="match status" value="1"/>
</dbReference>
<dbReference type="PROSITE" id="PS50043">
    <property type="entry name" value="HTH_LUXR_2"/>
    <property type="match status" value="1"/>
</dbReference>
<organism evidence="2 3">
    <name type="scientific">Streptomyces cirratus</name>
    <dbReference type="NCBI Taxonomy" id="68187"/>
    <lineage>
        <taxon>Bacteria</taxon>
        <taxon>Bacillati</taxon>
        <taxon>Actinomycetota</taxon>
        <taxon>Actinomycetes</taxon>
        <taxon>Kitasatosporales</taxon>
        <taxon>Streptomycetaceae</taxon>
        <taxon>Streptomyces</taxon>
    </lineage>
</organism>
<dbReference type="Gene3D" id="1.10.10.10">
    <property type="entry name" value="Winged helix-like DNA-binding domain superfamily/Winged helix DNA-binding domain"/>
    <property type="match status" value="2"/>
</dbReference>
<reference evidence="3" key="1">
    <citation type="journal article" date="2019" name="Int. J. Syst. Evol. Microbiol.">
        <title>The Global Catalogue of Microorganisms (GCM) 10K type strain sequencing project: providing services to taxonomists for standard genome sequencing and annotation.</title>
        <authorList>
            <consortium name="The Broad Institute Genomics Platform"/>
            <consortium name="The Broad Institute Genome Sequencing Center for Infectious Disease"/>
            <person name="Wu L."/>
            <person name="Ma J."/>
        </authorList>
    </citation>
    <scope>NUCLEOTIDE SEQUENCE [LARGE SCALE GENOMIC DNA]</scope>
    <source>
        <strain evidence="3">JCM 4738</strain>
    </source>
</reference>
<dbReference type="PANTHER" id="PTHR34293:SF1">
    <property type="entry name" value="HTH-TYPE TRANSCRIPTIONAL REGULATOR TRMBL2"/>
    <property type="match status" value="1"/>
</dbReference>
<dbReference type="PANTHER" id="PTHR34293">
    <property type="entry name" value="HTH-TYPE TRANSCRIPTIONAL REGULATOR TRMBL2"/>
    <property type="match status" value="1"/>
</dbReference>
<dbReference type="EMBL" id="BMVP01000002">
    <property type="protein sequence ID" value="GHB43148.1"/>
    <property type="molecule type" value="Genomic_DNA"/>
</dbReference>
<gene>
    <name evidence="2" type="ORF">GCM10010347_10410</name>
</gene>
<dbReference type="PRINTS" id="PR00038">
    <property type="entry name" value="HTHLUXR"/>
</dbReference>
<comment type="caution">
    <text evidence="2">The sequence shown here is derived from an EMBL/GenBank/DDBJ whole genome shotgun (WGS) entry which is preliminary data.</text>
</comment>
<dbReference type="Pfam" id="PF00196">
    <property type="entry name" value="GerE"/>
    <property type="match status" value="1"/>
</dbReference>
<evidence type="ECO:0000313" key="3">
    <source>
        <dbReference type="Proteomes" id="UP000642673"/>
    </source>
</evidence>
<dbReference type="RefSeq" id="WP_190182854.1">
    <property type="nucleotide sequence ID" value="NZ_BMVP01000002.1"/>
</dbReference>
<sequence length="333" mass="35708">MLATLGLDATSEAVYRTMLAHPQEGVATLADRLATPEGDIRRSLDLLSELALVRPSYERQGQLRAVSPEVGMELLMARQQAELAAQQLRIEASRAAATQLIAEFADLTPASSSPGVEQLLGLDAIRDRIAGLAHEARTDLMTFAPGGGHRAESLEASKPNDQALLGRGVRMRSLFLDSVRNSQTTVAYAAWLGELGGEVRTAPELPTRLMIFDRSTAVIPVSSEDSAAGAVVLTGQGTLMALCALFDNVWGAARPLGTAETVRDEGGLSPQETTVIRLLAQGLTDEAIAKRLAVSSRTARRLATDLMDRLSARSRFEFGVRAVQRGWLPHMAD</sequence>
<dbReference type="SUPFAM" id="SSF46894">
    <property type="entry name" value="C-terminal effector domain of the bipartite response regulators"/>
    <property type="match status" value="1"/>
</dbReference>
<dbReference type="InterPro" id="IPR016032">
    <property type="entry name" value="Sig_transdc_resp-reg_C-effctor"/>
</dbReference>
<proteinExistence type="predicted"/>
<dbReference type="InterPro" id="IPR051797">
    <property type="entry name" value="TrmB-like"/>
</dbReference>
<dbReference type="Proteomes" id="UP000642673">
    <property type="component" value="Unassembled WGS sequence"/>
</dbReference>
<name>A0ABQ3EJP7_9ACTN</name>
<dbReference type="SMART" id="SM00421">
    <property type="entry name" value="HTH_LUXR"/>
    <property type="match status" value="1"/>
</dbReference>
<keyword evidence="3" id="KW-1185">Reference proteome</keyword>
<feature type="domain" description="HTH luxR-type" evidence="1">
    <location>
        <begin position="261"/>
        <end position="326"/>
    </location>
</feature>
<evidence type="ECO:0000313" key="2">
    <source>
        <dbReference type="EMBL" id="GHB43148.1"/>
    </source>
</evidence>